<dbReference type="Gene3D" id="1.20.58.220">
    <property type="entry name" value="Phosphate transport system protein phou homolog 2, domain 2"/>
    <property type="match status" value="1"/>
</dbReference>
<evidence type="ECO:0000313" key="3">
    <source>
        <dbReference type="Proteomes" id="UP001596417"/>
    </source>
</evidence>
<dbReference type="Pfam" id="PF04014">
    <property type="entry name" value="MazE_antitoxin"/>
    <property type="match status" value="1"/>
</dbReference>
<dbReference type="PANTHER" id="PTHR42930">
    <property type="entry name" value="PHOSPHATE-SPECIFIC TRANSPORT SYSTEM ACCESSORY PROTEIN PHOU"/>
    <property type="match status" value="1"/>
</dbReference>
<gene>
    <name evidence="2" type="ORF">ACFQL7_19455</name>
</gene>
<accession>A0ABD5YUY9</accession>
<reference evidence="2 3" key="1">
    <citation type="journal article" date="2019" name="Int. J. Syst. Evol. Microbiol.">
        <title>The Global Catalogue of Microorganisms (GCM) 10K type strain sequencing project: providing services to taxonomists for standard genome sequencing and annotation.</title>
        <authorList>
            <consortium name="The Broad Institute Genomics Platform"/>
            <consortium name="The Broad Institute Genome Sequencing Center for Infectious Disease"/>
            <person name="Wu L."/>
            <person name="Ma J."/>
        </authorList>
    </citation>
    <scope>NUCLEOTIDE SEQUENCE [LARGE SCALE GENOMIC DNA]</scope>
    <source>
        <strain evidence="2 3">RDMS1</strain>
    </source>
</reference>
<name>A0ABD5YUY9_9EURY</name>
<dbReference type="InterPro" id="IPR007159">
    <property type="entry name" value="SpoVT-AbrB_dom"/>
</dbReference>
<evidence type="ECO:0000259" key="1">
    <source>
        <dbReference type="SMART" id="SM00966"/>
    </source>
</evidence>
<dbReference type="Pfam" id="PF01895">
    <property type="entry name" value="PhoU"/>
    <property type="match status" value="1"/>
</dbReference>
<dbReference type="EMBL" id="JBHTAX010000001">
    <property type="protein sequence ID" value="MFC7191747.1"/>
    <property type="molecule type" value="Genomic_DNA"/>
</dbReference>
<dbReference type="PANTHER" id="PTHR42930:SF6">
    <property type="entry name" value="PHOSPHATE REGULATORY PROTEIN-LIKE PROTEIN"/>
    <property type="match status" value="1"/>
</dbReference>
<dbReference type="InterPro" id="IPR028366">
    <property type="entry name" value="PhoU"/>
</dbReference>
<organism evidence="2 3">
    <name type="scientific">Halocatena marina</name>
    <dbReference type="NCBI Taxonomy" id="2934937"/>
    <lineage>
        <taxon>Archaea</taxon>
        <taxon>Methanobacteriati</taxon>
        <taxon>Methanobacteriota</taxon>
        <taxon>Stenosarchaea group</taxon>
        <taxon>Halobacteria</taxon>
        <taxon>Halobacteriales</taxon>
        <taxon>Natronomonadaceae</taxon>
        <taxon>Halocatena</taxon>
    </lineage>
</organism>
<dbReference type="GeneID" id="76201522"/>
<proteinExistence type="predicted"/>
<dbReference type="InterPro" id="IPR026022">
    <property type="entry name" value="PhoU_dom"/>
</dbReference>
<dbReference type="Proteomes" id="UP001596417">
    <property type="component" value="Unassembled WGS sequence"/>
</dbReference>
<keyword evidence="3" id="KW-1185">Reference proteome</keyword>
<evidence type="ECO:0000313" key="2">
    <source>
        <dbReference type="EMBL" id="MFC7191747.1"/>
    </source>
</evidence>
<dbReference type="RefSeq" id="WP_248903536.1">
    <property type="nucleotide sequence ID" value="NZ_CP109979.1"/>
</dbReference>
<dbReference type="SUPFAM" id="SSF109755">
    <property type="entry name" value="PhoU-like"/>
    <property type="match status" value="1"/>
</dbReference>
<dbReference type="AlphaFoldDB" id="A0ABD5YUY9"/>
<sequence>METRKIQLTGGSTFTVSLPKQWAKEHGLESGARMYLYPHSDGSLLVRPSPTQNGKRESRVSVDHLDEDDISRTVRAFYAAGFDSFTLTAVGGFEVSQRNAVTMAASGLVGLEIVSESDDVITLQSLLNTNDVSIRQTVIQLQRITLAMHERAVTAVIEDDEELAARVCERDDEVDRLFGMVSRHYQRALSDLQEIDQLGIDRPTIADYYTIARQLERVADHAEKIATISSRLDDPPQSIMEEIGAVAREARATVKDASSVLLGGTDIEMAYRALDDRDNLGDDLDQLDRRLYDSEIPDRYLLGLLLDSVRRTSEYGGNIAETLIQGAARNRELSTR</sequence>
<comment type="caution">
    <text evidence="2">The sequence shown here is derived from an EMBL/GenBank/DDBJ whole genome shotgun (WGS) entry which is preliminary data.</text>
</comment>
<feature type="domain" description="SpoVT-AbrB" evidence="1">
    <location>
        <begin position="8"/>
        <end position="54"/>
    </location>
</feature>
<dbReference type="SMART" id="SM00966">
    <property type="entry name" value="SpoVT_AbrB"/>
    <property type="match status" value="1"/>
</dbReference>
<protein>
    <submittedName>
        <fullName evidence="2">PhoU domain-containing protein</fullName>
    </submittedName>
</protein>
<dbReference type="InterPro" id="IPR038078">
    <property type="entry name" value="PhoU-like_sf"/>
</dbReference>